<protein>
    <submittedName>
        <fullName evidence="6">Histidine kinase</fullName>
        <ecNumber evidence="6">2.7.13.3</ecNumber>
    </submittedName>
</protein>
<evidence type="ECO:0000256" key="3">
    <source>
        <dbReference type="ARBA" id="ARBA00023163"/>
    </source>
</evidence>
<dbReference type="Gene3D" id="1.10.10.60">
    <property type="entry name" value="Homeodomain-like"/>
    <property type="match status" value="2"/>
</dbReference>
<name>A0A1E3L2B1_9BACL</name>
<evidence type="ECO:0000313" key="6">
    <source>
        <dbReference type="EMBL" id="ODP27824.1"/>
    </source>
</evidence>
<dbReference type="PATRIC" id="fig|1886670.3.peg.2897"/>
<evidence type="ECO:0000259" key="5">
    <source>
        <dbReference type="PROSITE" id="PS01124"/>
    </source>
</evidence>
<dbReference type="PANTHER" id="PTHR43280:SF10">
    <property type="entry name" value="REGULATORY PROTEIN POCR"/>
    <property type="match status" value="1"/>
</dbReference>
<dbReference type="AlphaFoldDB" id="A0A1E3L2B1"/>
<keyword evidence="6" id="KW-0418">Kinase</keyword>
<evidence type="ECO:0000313" key="7">
    <source>
        <dbReference type="Proteomes" id="UP000094578"/>
    </source>
</evidence>
<comment type="caution">
    <text evidence="6">The sequence shown here is derived from an EMBL/GenBank/DDBJ whole genome shotgun (WGS) entry which is preliminary data.</text>
</comment>
<keyword evidence="7" id="KW-1185">Reference proteome</keyword>
<accession>A0A1E3L2B1</accession>
<dbReference type="Pfam" id="PF12833">
    <property type="entry name" value="HTH_18"/>
    <property type="match status" value="1"/>
</dbReference>
<keyword evidence="3" id="KW-0804">Transcription</keyword>
<organism evidence="6 7">
    <name type="scientific">Paenibacillus nuruki</name>
    <dbReference type="NCBI Taxonomy" id="1886670"/>
    <lineage>
        <taxon>Bacteria</taxon>
        <taxon>Bacillati</taxon>
        <taxon>Bacillota</taxon>
        <taxon>Bacilli</taxon>
        <taxon>Bacillales</taxon>
        <taxon>Paenibacillaceae</taxon>
        <taxon>Paenibacillus</taxon>
    </lineage>
</organism>
<feature type="transmembrane region" description="Helical" evidence="4">
    <location>
        <begin position="289"/>
        <end position="314"/>
    </location>
</feature>
<dbReference type="Proteomes" id="UP000094578">
    <property type="component" value="Unassembled WGS sequence"/>
</dbReference>
<dbReference type="PROSITE" id="PS01124">
    <property type="entry name" value="HTH_ARAC_FAMILY_2"/>
    <property type="match status" value="1"/>
</dbReference>
<keyword evidence="1" id="KW-0805">Transcription regulation</keyword>
<dbReference type="InterPro" id="IPR009057">
    <property type="entry name" value="Homeodomain-like_sf"/>
</dbReference>
<dbReference type="GO" id="GO:0043565">
    <property type="term" value="F:sequence-specific DNA binding"/>
    <property type="evidence" value="ECO:0007669"/>
    <property type="project" value="InterPro"/>
</dbReference>
<dbReference type="InterPro" id="IPR018062">
    <property type="entry name" value="HTH_AraC-typ_CS"/>
</dbReference>
<gene>
    <name evidence="6" type="ORF">PTI45_02847</name>
</gene>
<dbReference type="GO" id="GO:0003700">
    <property type="term" value="F:DNA-binding transcription factor activity"/>
    <property type="evidence" value="ECO:0007669"/>
    <property type="project" value="InterPro"/>
</dbReference>
<evidence type="ECO:0000256" key="1">
    <source>
        <dbReference type="ARBA" id="ARBA00023015"/>
    </source>
</evidence>
<dbReference type="PROSITE" id="PS00041">
    <property type="entry name" value="HTH_ARAC_FAMILY_1"/>
    <property type="match status" value="1"/>
</dbReference>
<dbReference type="EMBL" id="MDER01000046">
    <property type="protein sequence ID" value="ODP27824.1"/>
    <property type="molecule type" value="Genomic_DNA"/>
</dbReference>
<dbReference type="Gene3D" id="3.30.450.20">
    <property type="entry name" value="PAS domain"/>
    <property type="match status" value="1"/>
</dbReference>
<dbReference type="STRING" id="1886670.PTI45_02847"/>
<evidence type="ECO:0000256" key="4">
    <source>
        <dbReference type="SAM" id="Phobius"/>
    </source>
</evidence>
<sequence>MNPKRTSSRLLRSYMLSYLLIFLIPLILITVLVYQSAVKSLRTEIEQSNVNQLSQVRMTIDGRMKELSDIAARISYDNNLTAYMVKHPYYSRESINTLAQYRANSSIVDELFLYFHDDTVIYSSQGLSNVNVVFGRTYQFNNWTEAQINHDLNKINYPMTRLTEQLGTHSRQRSMLLHIVPIKPTDAYPYASVVYLIEESKLTGMMDSILNDFKGNSYIFDHKGQVLTVNNHDQPVQNEELNTLSGLGEGIHSMMLNGKPQSVVAVTSAQNGWTYVTTMPSDQFFSRIFHIQTLIVLVFALIAIAGIPIAVLLARRQYHPLRDLVEFAKEKTNHATIPSISNSTSNEWTWIKNTLHDYRHQMDMQEPYVRHQCLLLLMKHGKPEDPETIRLIDSLGLEADHQQYFVMIVASDMLSERRYTPTLQDTDLDVIETQRLDKLLDPYLFLPDILAEIDLSHLEAHIYGIEYSSGNRLALAVCWNHIGEVERQQQMKQIVEAIREIVFEHYYTLPTVGVGTSYERLDELNQSFIEAATAMEYRLTDTQHSVTYFDQLNSEADRPSGEHYWITNESLLKLSQSLKQGNIMVASHMVQTIVANVRSQALPLSLMRCVLFDLLNTVLKAASEVGLIRSIRDMPKLASFERTEELEEQLHLLIARICTCAEHKEETKQLSLMDQVIAYVKEQYCDYALSLEGVAQQFSISSSYLSRTFKEKTSYTFSQYVWQLRMDEVIRQMNDTNDPLKDIILRVGYLDTANFIRKFKKETGCTPGQYRKQSVQNENQNLPINNSTG</sequence>
<proteinExistence type="predicted"/>
<feature type="transmembrane region" description="Helical" evidence="4">
    <location>
        <begin position="12"/>
        <end position="34"/>
    </location>
</feature>
<keyword evidence="2" id="KW-0238">DNA-binding</keyword>
<keyword evidence="6" id="KW-0808">Transferase</keyword>
<dbReference type="SUPFAM" id="SSF46689">
    <property type="entry name" value="Homeodomain-like"/>
    <property type="match status" value="2"/>
</dbReference>
<dbReference type="PANTHER" id="PTHR43280">
    <property type="entry name" value="ARAC-FAMILY TRANSCRIPTIONAL REGULATOR"/>
    <property type="match status" value="1"/>
</dbReference>
<keyword evidence="4" id="KW-0812">Transmembrane</keyword>
<dbReference type="SMART" id="SM00342">
    <property type="entry name" value="HTH_ARAC"/>
    <property type="match status" value="1"/>
</dbReference>
<dbReference type="EC" id="2.7.13.3" evidence="6"/>
<dbReference type="RefSeq" id="WP_069328252.1">
    <property type="nucleotide sequence ID" value="NZ_MDER01000046.1"/>
</dbReference>
<keyword evidence="4" id="KW-0472">Membrane</keyword>
<keyword evidence="4" id="KW-1133">Transmembrane helix</keyword>
<evidence type="ECO:0000256" key="2">
    <source>
        <dbReference type="ARBA" id="ARBA00023125"/>
    </source>
</evidence>
<reference evidence="6 7" key="1">
    <citation type="submission" date="2016-08" db="EMBL/GenBank/DDBJ databases">
        <title>Genome sequencing of Paenibacillus sp. TI45-13ar, isolated from Korean traditional nuruk.</title>
        <authorList>
            <person name="Kim S.-J."/>
        </authorList>
    </citation>
    <scope>NUCLEOTIDE SEQUENCE [LARGE SCALE GENOMIC DNA]</scope>
    <source>
        <strain evidence="6 7">TI45-13ar</strain>
    </source>
</reference>
<dbReference type="InterPro" id="IPR018060">
    <property type="entry name" value="HTH_AraC"/>
</dbReference>
<dbReference type="GO" id="GO:0004673">
    <property type="term" value="F:protein histidine kinase activity"/>
    <property type="evidence" value="ECO:0007669"/>
    <property type="project" value="UniProtKB-EC"/>
</dbReference>
<feature type="domain" description="HTH araC/xylS-type" evidence="5">
    <location>
        <begin position="674"/>
        <end position="773"/>
    </location>
</feature>